<keyword evidence="2" id="KW-1185">Reference proteome</keyword>
<sequence length="60" mass="6266">MNRLYLQVAALLIGTAAITFIATEWRWEPASAGNYLVIVGPGLAPGAVEGPPADDAGWGR</sequence>
<protein>
    <submittedName>
        <fullName evidence="1">Uncharacterized protein</fullName>
    </submittedName>
</protein>
<dbReference type="RefSeq" id="WP_155708993.1">
    <property type="nucleotide sequence ID" value="NZ_BMWU01000035.1"/>
</dbReference>
<organism evidence="1 2">
    <name type="scientific">Pseudoduganella dura</name>
    <dbReference type="NCBI Taxonomy" id="321982"/>
    <lineage>
        <taxon>Bacteria</taxon>
        <taxon>Pseudomonadati</taxon>
        <taxon>Pseudomonadota</taxon>
        <taxon>Betaproteobacteria</taxon>
        <taxon>Burkholderiales</taxon>
        <taxon>Oxalobacteraceae</taxon>
        <taxon>Telluria group</taxon>
        <taxon>Pseudoduganella</taxon>
    </lineage>
</organism>
<dbReference type="AlphaFoldDB" id="A0A6I3XA76"/>
<proteinExistence type="predicted"/>
<evidence type="ECO:0000313" key="1">
    <source>
        <dbReference type="EMBL" id="MUI13157.1"/>
    </source>
</evidence>
<accession>A0A6I3XA76</accession>
<reference evidence="1 2" key="1">
    <citation type="submission" date="2019-11" db="EMBL/GenBank/DDBJ databases">
        <title>Draft Genome Sequences of Six Type Strains of the Genus Massilia.</title>
        <authorList>
            <person name="Miess H."/>
            <person name="Frediansyah A."/>
            <person name="Goeker M."/>
            <person name="Gross H."/>
        </authorList>
    </citation>
    <scope>NUCLEOTIDE SEQUENCE [LARGE SCALE GENOMIC DNA]</scope>
    <source>
        <strain evidence="1 2">DSM 17513</strain>
    </source>
</reference>
<dbReference type="Proteomes" id="UP000431684">
    <property type="component" value="Unassembled WGS sequence"/>
</dbReference>
<comment type="caution">
    <text evidence="1">The sequence shown here is derived from an EMBL/GenBank/DDBJ whole genome shotgun (WGS) entry which is preliminary data.</text>
</comment>
<dbReference type="OrthoDB" id="8760036at2"/>
<evidence type="ECO:0000313" key="2">
    <source>
        <dbReference type="Proteomes" id="UP000431684"/>
    </source>
</evidence>
<name>A0A6I3XA76_9BURK</name>
<dbReference type="EMBL" id="WNWM01000002">
    <property type="protein sequence ID" value="MUI13157.1"/>
    <property type="molecule type" value="Genomic_DNA"/>
</dbReference>
<gene>
    <name evidence="1" type="ORF">GJV26_11890</name>
</gene>